<feature type="non-terminal residue" evidence="1">
    <location>
        <position position="1"/>
    </location>
</feature>
<evidence type="ECO:0000313" key="2">
    <source>
        <dbReference type="Proteomes" id="UP001529510"/>
    </source>
</evidence>
<sequence length="61" mass="6701">VQNSVFSCITVHKLINGQVPISVIHSITLNPMASPPHLFPLSTGVCLYFISIGQQNRQLQL</sequence>
<keyword evidence="2" id="KW-1185">Reference proteome</keyword>
<dbReference type="Proteomes" id="UP001529510">
    <property type="component" value="Unassembled WGS sequence"/>
</dbReference>
<comment type="caution">
    <text evidence="1">The sequence shown here is derived from an EMBL/GenBank/DDBJ whole genome shotgun (WGS) entry which is preliminary data.</text>
</comment>
<gene>
    <name evidence="1" type="ORF">M9458_039173</name>
</gene>
<proteinExistence type="predicted"/>
<evidence type="ECO:0000313" key="1">
    <source>
        <dbReference type="EMBL" id="KAL0167329.1"/>
    </source>
</evidence>
<dbReference type="AlphaFoldDB" id="A0ABD0NZM6"/>
<dbReference type="EMBL" id="JAMKFB020000019">
    <property type="protein sequence ID" value="KAL0167329.1"/>
    <property type="molecule type" value="Genomic_DNA"/>
</dbReference>
<organism evidence="1 2">
    <name type="scientific">Cirrhinus mrigala</name>
    <name type="common">Mrigala</name>
    <dbReference type="NCBI Taxonomy" id="683832"/>
    <lineage>
        <taxon>Eukaryota</taxon>
        <taxon>Metazoa</taxon>
        <taxon>Chordata</taxon>
        <taxon>Craniata</taxon>
        <taxon>Vertebrata</taxon>
        <taxon>Euteleostomi</taxon>
        <taxon>Actinopterygii</taxon>
        <taxon>Neopterygii</taxon>
        <taxon>Teleostei</taxon>
        <taxon>Ostariophysi</taxon>
        <taxon>Cypriniformes</taxon>
        <taxon>Cyprinidae</taxon>
        <taxon>Labeoninae</taxon>
        <taxon>Labeonini</taxon>
        <taxon>Cirrhinus</taxon>
    </lineage>
</organism>
<feature type="non-terminal residue" evidence="1">
    <location>
        <position position="61"/>
    </location>
</feature>
<name>A0ABD0NZM6_CIRMR</name>
<protein>
    <submittedName>
        <fullName evidence="1">Uncharacterized protein</fullName>
    </submittedName>
</protein>
<accession>A0ABD0NZM6</accession>
<reference evidence="1 2" key="1">
    <citation type="submission" date="2024-05" db="EMBL/GenBank/DDBJ databases">
        <title>Genome sequencing and assembly of Indian major carp, Cirrhinus mrigala (Hamilton, 1822).</title>
        <authorList>
            <person name="Mohindra V."/>
            <person name="Chowdhury L.M."/>
            <person name="Lal K."/>
            <person name="Jena J.K."/>
        </authorList>
    </citation>
    <scope>NUCLEOTIDE SEQUENCE [LARGE SCALE GENOMIC DNA]</scope>
    <source>
        <strain evidence="1">CM1030</strain>
        <tissue evidence="1">Blood</tissue>
    </source>
</reference>